<dbReference type="AlphaFoldDB" id="A0A9X4MK69"/>
<keyword evidence="1" id="KW-0472">Membrane</keyword>
<name>A0A9X4MK69_9CYAN</name>
<gene>
    <name evidence="2" type="ORF">FEV09_23135</name>
</gene>
<dbReference type="EMBL" id="VBTY01000363">
    <property type="protein sequence ID" value="MDG3497424.1"/>
    <property type="molecule type" value="Genomic_DNA"/>
</dbReference>
<evidence type="ECO:0000313" key="3">
    <source>
        <dbReference type="Proteomes" id="UP001152872"/>
    </source>
</evidence>
<sequence length="176" mass="20225">MKIQEKIIYGYTLAIGIALLGSGMGILVGNYHQQKALQVQQNTYRERKLLSTLQIDVLYNRPVKQLTPLISKPSAFRQESLNLIERVDKIQSLLHQYNQSKQTSSLEGLPALLQGYELTVSMFSKRAKKLSEDADIVLSQDPLDEQKLENLLKELIKSKEFVQFIEFPDRLEFRLS</sequence>
<organism evidence="2 3">
    <name type="scientific">Pseudanabaena catenata USMAC16</name>
    <dbReference type="NCBI Taxonomy" id="1855837"/>
    <lineage>
        <taxon>Bacteria</taxon>
        <taxon>Bacillati</taxon>
        <taxon>Cyanobacteriota</taxon>
        <taxon>Cyanophyceae</taxon>
        <taxon>Pseudanabaenales</taxon>
        <taxon>Pseudanabaenaceae</taxon>
        <taxon>Pseudanabaena</taxon>
    </lineage>
</organism>
<keyword evidence="1" id="KW-0812">Transmembrane</keyword>
<proteinExistence type="predicted"/>
<feature type="transmembrane region" description="Helical" evidence="1">
    <location>
        <begin position="7"/>
        <end position="28"/>
    </location>
</feature>
<dbReference type="RefSeq" id="WP_009629659.1">
    <property type="nucleotide sequence ID" value="NZ_VBTY01000363.1"/>
</dbReference>
<keyword evidence="3" id="KW-1185">Reference proteome</keyword>
<comment type="caution">
    <text evidence="2">The sequence shown here is derived from an EMBL/GenBank/DDBJ whole genome shotgun (WGS) entry which is preliminary data.</text>
</comment>
<evidence type="ECO:0000256" key="1">
    <source>
        <dbReference type="SAM" id="Phobius"/>
    </source>
</evidence>
<accession>A0A9X4MK69</accession>
<protein>
    <submittedName>
        <fullName evidence="2">Uncharacterized protein</fullName>
    </submittedName>
</protein>
<reference evidence="2" key="1">
    <citation type="submission" date="2019-05" db="EMBL/GenBank/DDBJ databases">
        <title>Whole genome sequencing of Pseudanabaena catenata USMAC16.</title>
        <authorList>
            <person name="Khan Z."/>
            <person name="Omar W.M."/>
            <person name="Convey P."/>
            <person name="Merican F."/>
            <person name="Najimudin N."/>
        </authorList>
    </citation>
    <scope>NUCLEOTIDE SEQUENCE</scope>
    <source>
        <strain evidence="2">USMAC16</strain>
    </source>
</reference>
<dbReference type="Proteomes" id="UP001152872">
    <property type="component" value="Unassembled WGS sequence"/>
</dbReference>
<evidence type="ECO:0000313" key="2">
    <source>
        <dbReference type="EMBL" id="MDG3497424.1"/>
    </source>
</evidence>
<keyword evidence="1" id="KW-1133">Transmembrane helix</keyword>